<evidence type="ECO:0000313" key="3">
    <source>
        <dbReference type="Proteomes" id="UP000326198"/>
    </source>
</evidence>
<evidence type="ECO:0000256" key="1">
    <source>
        <dbReference type="SAM" id="Phobius"/>
    </source>
</evidence>
<dbReference type="Proteomes" id="UP000326198">
    <property type="component" value="Unassembled WGS sequence"/>
</dbReference>
<keyword evidence="1" id="KW-0812">Transmembrane</keyword>
<dbReference type="EMBL" id="ML736257">
    <property type="protein sequence ID" value="KAE8375579.1"/>
    <property type="molecule type" value="Genomic_DNA"/>
</dbReference>
<keyword evidence="1" id="KW-0472">Membrane</keyword>
<name>A0A5N7B2M4_9EURO</name>
<proteinExistence type="predicted"/>
<evidence type="ECO:0000313" key="2">
    <source>
        <dbReference type="EMBL" id="KAE8375579.1"/>
    </source>
</evidence>
<keyword evidence="3" id="KW-1185">Reference proteome</keyword>
<accession>A0A5N7B2M4</accession>
<organism evidence="2 3">
    <name type="scientific">Aspergillus bertholletiae</name>
    <dbReference type="NCBI Taxonomy" id="1226010"/>
    <lineage>
        <taxon>Eukaryota</taxon>
        <taxon>Fungi</taxon>
        <taxon>Dikarya</taxon>
        <taxon>Ascomycota</taxon>
        <taxon>Pezizomycotina</taxon>
        <taxon>Eurotiomycetes</taxon>
        <taxon>Eurotiomycetidae</taxon>
        <taxon>Eurotiales</taxon>
        <taxon>Aspergillaceae</taxon>
        <taxon>Aspergillus</taxon>
        <taxon>Aspergillus subgen. Circumdati</taxon>
    </lineage>
</organism>
<keyword evidence="1" id="KW-1133">Transmembrane helix</keyword>
<feature type="transmembrane region" description="Helical" evidence="1">
    <location>
        <begin position="6"/>
        <end position="28"/>
    </location>
</feature>
<dbReference type="AlphaFoldDB" id="A0A5N7B2M4"/>
<sequence length="55" mass="6140">MVAAAYLVVSVLISPRVIWLYSSLIISFEGALYVKTQKGVRIFGFEVKASRIMAF</sequence>
<protein>
    <submittedName>
        <fullName evidence="2">Uncharacterized protein</fullName>
    </submittedName>
</protein>
<gene>
    <name evidence="2" type="ORF">BDV26DRAFT_267482</name>
</gene>
<reference evidence="2 3" key="1">
    <citation type="submission" date="2019-04" db="EMBL/GenBank/DDBJ databases">
        <title>Friends and foes A comparative genomics studyof 23 Aspergillus species from section Flavi.</title>
        <authorList>
            <consortium name="DOE Joint Genome Institute"/>
            <person name="Kjaerbolling I."/>
            <person name="Vesth T."/>
            <person name="Frisvad J.C."/>
            <person name="Nybo J.L."/>
            <person name="Theobald S."/>
            <person name="Kildgaard S."/>
            <person name="Isbrandt T."/>
            <person name="Kuo A."/>
            <person name="Sato A."/>
            <person name="Lyhne E.K."/>
            <person name="Kogle M.E."/>
            <person name="Wiebenga A."/>
            <person name="Kun R.S."/>
            <person name="Lubbers R.J."/>
            <person name="Makela M.R."/>
            <person name="Barry K."/>
            <person name="Chovatia M."/>
            <person name="Clum A."/>
            <person name="Daum C."/>
            <person name="Haridas S."/>
            <person name="He G."/>
            <person name="LaButti K."/>
            <person name="Lipzen A."/>
            <person name="Mondo S."/>
            <person name="Riley R."/>
            <person name="Salamov A."/>
            <person name="Simmons B.A."/>
            <person name="Magnuson J.K."/>
            <person name="Henrissat B."/>
            <person name="Mortensen U.H."/>
            <person name="Larsen T.O."/>
            <person name="Devries R.P."/>
            <person name="Grigoriev I.V."/>
            <person name="Machida M."/>
            <person name="Baker S.E."/>
            <person name="Andersen M.R."/>
        </authorList>
    </citation>
    <scope>NUCLEOTIDE SEQUENCE [LARGE SCALE GENOMIC DNA]</scope>
    <source>
        <strain evidence="2 3">IBT 29228</strain>
    </source>
</reference>